<dbReference type="RefSeq" id="WP_170194885.1">
    <property type="nucleotide sequence ID" value="NZ_JABBNB010000013.1"/>
</dbReference>
<feature type="region of interest" description="Disordered" evidence="1">
    <location>
        <begin position="70"/>
        <end position="90"/>
    </location>
</feature>
<evidence type="ECO:0000313" key="3">
    <source>
        <dbReference type="Proteomes" id="UP000550729"/>
    </source>
</evidence>
<organism evidence="2 3">
    <name type="scientific">Gordonia asplenii</name>
    <dbReference type="NCBI Taxonomy" id="2725283"/>
    <lineage>
        <taxon>Bacteria</taxon>
        <taxon>Bacillati</taxon>
        <taxon>Actinomycetota</taxon>
        <taxon>Actinomycetes</taxon>
        <taxon>Mycobacteriales</taxon>
        <taxon>Gordoniaceae</taxon>
        <taxon>Gordonia</taxon>
    </lineage>
</organism>
<comment type="caution">
    <text evidence="2">The sequence shown here is derived from an EMBL/GenBank/DDBJ whole genome shotgun (WGS) entry which is preliminary data.</text>
</comment>
<keyword evidence="3" id="KW-1185">Reference proteome</keyword>
<feature type="compositionally biased region" description="Polar residues" evidence="1">
    <location>
        <begin position="78"/>
        <end position="90"/>
    </location>
</feature>
<name>A0A848KZY2_9ACTN</name>
<reference evidence="2 3" key="1">
    <citation type="submission" date="2020-04" db="EMBL/GenBank/DDBJ databases">
        <title>Gordonia sp. nov. TBRC 11910.</title>
        <authorList>
            <person name="Suriyachadkun C."/>
        </authorList>
    </citation>
    <scope>NUCLEOTIDE SEQUENCE [LARGE SCALE GENOMIC DNA]</scope>
    <source>
        <strain evidence="2 3">TBRC 11910</strain>
    </source>
</reference>
<dbReference type="InterPro" id="IPR025339">
    <property type="entry name" value="DUF4245"/>
</dbReference>
<protein>
    <submittedName>
        <fullName evidence="2">DUF4245 domain-containing protein</fullName>
    </submittedName>
</protein>
<dbReference type="Pfam" id="PF14030">
    <property type="entry name" value="DUF4245"/>
    <property type="match status" value="1"/>
</dbReference>
<sequence length="195" mass="20903">MAAKPRILNSSKDMIWSLIPLLLLCVFVVFASQNCSVGLQGNASDDRLPPFELSAALRADADTMPFPIRQPRVPNAWKPNSGTTQAVGDSTSSNVGWITDHGAYIQLTQTAAKEEALVAHLSDRGTDDDKSKLLGSGTHDVDGRTWVVYQSGDATKAWITDLGQVRIALMSKGPDSDLTTLARAVQSAQPLAKRG</sequence>
<evidence type="ECO:0000313" key="2">
    <source>
        <dbReference type="EMBL" id="NMO02385.1"/>
    </source>
</evidence>
<dbReference type="EMBL" id="JABBNB010000013">
    <property type="protein sequence ID" value="NMO02385.1"/>
    <property type="molecule type" value="Genomic_DNA"/>
</dbReference>
<evidence type="ECO:0000256" key="1">
    <source>
        <dbReference type="SAM" id="MobiDB-lite"/>
    </source>
</evidence>
<dbReference type="AlphaFoldDB" id="A0A848KZY2"/>
<gene>
    <name evidence="2" type="ORF">HH308_14295</name>
</gene>
<dbReference type="Proteomes" id="UP000550729">
    <property type="component" value="Unassembled WGS sequence"/>
</dbReference>
<proteinExistence type="predicted"/>
<accession>A0A848KZY2</accession>